<accession>A0A935K4F7</accession>
<dbReference type="EMBL" id="JADJMS010000045">
    <property type="protein sequence ID" value="MBK7416444.1"/>
    <property type="molecule type" value="Genomic_DNA"/>
</dbReference>
<comment type="caution">
    <text evidence="1">The sequence shown here is derived from an EMBL/GenBank/DDBJ whole genome shotgun (WGS) entry which is preliminary data.</text>
</comment>
<organism evidence="1 2">
    <name type="scientific">Candidatus Dechloromonas phosphorivorans</name>
    <dbReference type="NCBI Taxonomy" id="2899244"/>
    <lineage>
        <taxon>Bacteria</taxon>
        <taxon>Pseudomonadati</taxon>
        <taxon>Pseudomonadota</taxon>
        <taxon>Betaproteobacteria</taxon>
        <taxon>Rhodocyclales</taxon>
        <taxon>Azonexaceae</taxon>
        <taxon>Dechloromonas</taxon>
    </lineage>
</organism>
<dbReference type="Proteomes" id="UP000739411">
    <property type="component" value="Unassembled WGS sequence"/>
</dbReference>
<evidence type="ECO:0000313" key="2">
    <source>
        <dbReference type="Proteomes" id="UP000739411"/>
    </source>
</evidence>
<evidence type="ECO:0000313" key="1">
    <source>
        <dbReference type="EMBL" id="MBK7416444.1"/>
    </source>
</evidence>
<reference evidence="1 2" key="1">
    <citation type="submission" date="2020-10" db="EMBL/GenBank/DDBJ databases">
        <title>Connecting structure to function with the recovery of over 1000 high-quality activated sludge metagenome-assembled genomes encoding full-length rRNA genes using long-read sequencing.</title>
        <authorList>
            <person name="Singleton C.M."/>
            <person name="Petriglieri F."/>
            <person name="Kristensen J.M."/>
            <person name="Kirkegaard R.H."/>
            <person name="Michaelsen T.Y."/>
            <person name="Andersen M.H."/>
            <person name="Karst S.M."/>
            <person name="Dueholm M.S."/>
            <person name="Nielsen P.H."/>
            <person name="Albertsen M."/>
        </authorList>
    </citation>
    <scope>NUCLEOTIDE SEQUENCE [LARGE SCALE GENOMIC DNA]</scope>
    <source>
        <strain evidence="1">EsbW_18-Q3-R4-48_BATAC.463</strain>
    </source>
</reference>
<sequence>MEEKELDSKIERMLNAAMGGLTPHQALVKASLEEAAKVDERKAAAAKNRERALKLLAEIEKSQG</sequence>
<protein>
    <submittedName>
        <fullName evidence="1">Uncharacterized protein</fullName>
    </submittedName>
</protein>
<dbReference type="AlphaFoldDB" id="A0A935K4F7"/>
<name>A0A935K4F7_9RHOO</name>
<proteinExistence type="predicted"/>
<gene>
    <name evidence="1" type="ORF">IPJ38_16440</name>
</gene>